<dbReference type="EMBL" id="JBHTOQ010000022">
    <property type="protein sequence ID" value="MFD1481626.1"/>
    <property type="molecule type" value="Genomic_DNA"/>
</dbReference>
<dbReference type="RefSeq" id="WP_131572930.1">
    <property type="nucleotide sequence ID" value="NZ_CBCSAJ010000004.1"/>
</dbReference>
<dbReference type="Proteomes" id="UP001597302">
    <property type="component" value="Unassembled WGS sequence"/>
</dbReference>
<protein>
    <submittedName>
        <fullName evidence="1">Uncharacterized protein</fullName>
    </submittedName>
</protein>
<keyword evidence="2" id="KW-1185">Reference proteome</keyword>
<evidence type="ECO:0000313" key="2">
    <source>
        <dbReference type="Proteomes" id="UP001597302"/>
    </source>
</evidence>
<evidence type="ECO:0000313" key="1">
    <source>
        <dbReference type="EMBL" id="MFD1481626.1"/>
    </source>
</evidence>
<name>A0ABW4DZ77_9RHOB</name>
<sequence>MSDEWGPWIEHDGESVPNLGRAYLDAWVWCIWERAERRAPEIPPERVQFWSDDIDDDCWIIGPNDCSLIVRYRIRRPRALLQLIEMVESLPDRQPVREDA</sequence>
<organism evidence="1 2">
    <name type="scientific">Paracoccus nototheniae</name>
    <dbReference type="NCBI Taxonomy" id="2489002"/>
    <lineage>
        <taxon>Bacteria</taxon>
        <taxon>Pseudomonadati</taxon>
        <taxon>Pseudomonadota</taxon>
        <taxon>Alphaproteobacteria</taxon>
        <taxon>Rhodobacterales</taxon>
        <taxon>Paracoccaceae</taxon>
        <taxon>Paracoccus</taxon>
    </lineage>
</organism>
<comment type="caution">
    <text evidence="1">The sequence shown here is derived from an EMBL/GenBank/DDBJ whole genome shotgun (WGS) entry which is preliminary data.</text>
</comment>
<accession>A0ABW4DZ77</accession>
<proteinExistence type="predicted"/>
<reference evidence="2" key="1">
    <citation type="journal article" date="2019" name="Int. J. Syst. Evol. Microbiol.">
        <title>The Global Catalogue of Microorganisms (GCM) 10K type strain sequencing project: providing services to taxonomists for standard genome sequencing and annotation.</title>
        <authorList>
            <consortium name="The Broad Institute Genomics Platform"/>
            <consortium name="The Broad Institute Genome Sequencing Center for Infectious Disease"/>
            <person name="Wu L."/>
            <person name="Ma J."/>
        </authorList>
    </citation>
    <scope>NUCLEOTIDE SEQUENCE [LARGE SCALE GENOMIC DNA]</scope>
    <source>
        <strain evidence="2">CCM 8875</strain>
    </source>
</reference>
<gene>
    <name evidence="1" type="ORF">ACFQ5P_09990</name>
</gene>